<dbReference type="InterPro" id="IPR014729">
    <property type="entry name" value="Rossmann-like_a/b/a_fold"/>
</dbReference>
<dbReference type="AlphaFoldDB" id="A0A3P8FM82"/>
<dbReference type="PROSITE" id="PS00178">
    <property type="entry name" value="AA_TRNA_LIGASE_I"/>
    <property type="match status" value="1"/>
</dbReference>
<dbReference type="PANTHER" id="PTHR11956">
    <property type="entry name" value="ARGINYL-TRNA SYNTHETASE"/>
    <property type="match status" value="1"/>
</dbReference>
<dbReference type="GO" id="GO:0005739">
    <property type="term" value="C:mitochondrion"/>
    <property type="evidence" value="ECO:0007669"/>
    <property type="project" value="TreeGrafter"/>
</dbReference>
<dbReference type="InterPro" id="IPR001278">
    <property type="entry name" value="Arg-tRNA-ligase"/>
</dbReference>
<dbReference type="Gene3D" id="3.40.50.620">
    <property type="entry name" value="HUPs"/>
    <property type="match status" value="1"/>
</dbReference>
<organism evidence="10 11">
    <name type="scientific">Schistosoma margrebowiei</name>
    <dbReference type="NCBI Taxonomy" id="48269"/>
    <lineage>
        <taxon>Eukaryota</taxon>
        <taxon>Metazoa</taxon>
        <taxon>Spiralia</taxon>
        <taxon>Lophotrochozoa</taxon>
        <taxon>Platyhelminthes</taxon>
        <taxon>Trematoda</taxon>
        <taxon>Digenea</taxon>
        <taxon>Strigeidida</taxon>
        <taxon>Schistosomatoidea</taxon>
        <taxon>Schistosomatidae</taxon>
        <taxon>Schistosoma</taxon>
    </lineage>
</organism>
<dbReference type="PANTHER" id="PTHR11956:SF11">
    <property type="entry name" value="ARGININE--TRNA LIGASE, MITOCHONDRIAL-RELATED"/>
    <property type="match status" value="1"/>
</dbReference>
<comment type="similarity">
    <text evidence="8">Belongs to the class-I aminoacyl-tRNA synthetase family.</text>
</comment>
<evidence type="ECO:0000256" key="8">
    <source>
        <dbReference type="RuleBase" id="RU363038"/>
    </source>
</evidence>
<dbReference type="GO" id="GO:0006420">
    <property type="term" value="P:arginyl-tRNA aminoacylation"/>
    <property type="evidence" value="ECO:0007669"/>
    <property type="project" value="InterPro"/>
</dbReference>
<keyword evidence="4 8" id="KW-0030">Aminoacyl-tRNA synthetase</keyword>
<evidence type="ECO:0000313" key="11">
    <source>
        <dbReference type="Proteomes" id="UP000277204"/>
    </source>
</evidence>
<dbReference type="PRINTS" id="PR01038">
    <property type="entry name" value="TRNASYNTHARG"/>
</dbReference>
<comment type="function">
    <text evidence="7">Catalyzes the attachment of arginine to tRNA(Arg) in a two-step reaction: arginine is first activated by ATP to form Arg-AMP and then transferred to the acceptor end of tRNA(Arg).</text>
</comment>
<reference evidence="10 11" key="1">
    <citation type="submission" date="2018-11" db="EMBL/GenBank/DDBJ databases">
        <authorList>
            <consortium name="Pathogen Informatics"/>
        </authorList>
    </citation>
    <scope>NUCLEOTIDE SEQUENCE [LARGE SCALE GENOMIC DNA]</scope>
    <source>
        <strain evidence="10 11">Zambia</strain>
    </source>
</reference>
<evidence type="ECO:0000313" key="10">
    <source>
        <dbReference type="EMBL" id="VDP55975.1"/>
    </source>
</evidence>
<name>A0A3P8FM82_9TREM</name>
<evidence type="ECO:0000256" key="2">
    <source>
        <dbReference type="ARBA" id="ARBA00022741"/>
    </source>
</evidence>
<keyword evidence="2 8" id="KW-0547">Nucleotide-binding</keyword>
<dbReference type="GO" id="GO:0005524">
    <property type="term" value="F:ATP binding"/>
    <property type="evidence" value="ECO:0007669"/>
    <property type="project" value="UniProtKB-KW"/>
</dbReference>
<evidence type="ECO:0000256" key="4">
    <source>
        <dbReference type="ARBA" id="ARBA00023146"/>
    </source>
</evidence>
<dbReference type="InterPro" id="IPR035684">
    <property type="entry name" value="ArgRS_core"/>
</dbReference>
<proteinExistence type="inferred from homology"/>
<feature type="domain" description="Arginyl-tRNA synthetase catalytic core" evidence="9">
    <location>
        <begin position="20"/>
        <end position="157"/>
    </location>
</feature>
<dbReference type="Pfam" id="PF00750">
    <property type="entry name" value="tRNA-synt_1d"/>
    <property type="match status" value="1"/>
</dbReference>
<evidence type="ECO:0000256" key="5">
    <source>
        <dbReference type="ARBA" id="ARBA00033033"/>
    </source>
</evidence>
<dbReference type="GO" id="GO:0032543">
    <property type="term" value="P:mitochondrial translation"/>
    <property type="evidence" value="ECO:0007669"/>
    <property type="project" value="TreeGrafter"/>
</dbReference>
<dbReference type="GO" id="GO:0004814">
    <property type="term" value="F:arginine-tRNA ligase activity"/>
    <property type="evidence" value="ECO:0007669"/>
    <property type="project" value="InterPro"/>
</dbReference>
<evidence type="ECO:0000259" key="9">
    <source>
        <dbReference type="Pfam" id="PF00750"/>
    </source>
</evidence>
<keyword evidence="3 8" id="KW-0067">ATP-binding</keyword>
<dbReference type="SUPFAM" id="SSF52374">
    <property type="entry name" value="Nucleotidylyl transferase"/>
    <property type="match status" value="1"/>
</dbReference>
<dbReference type="InterPro" id="IPR001412">
    <property type="entry name" value="aa-tRNA-synth_I_CS"/>
</dbReference>
<sequence>MRNLLFTNPVTRVLMGSEGSSNHCETVVVDYSSPNIAKPFHLGHFRATVTGNFVKNINEAFGHKVIGINYIGDWGTQFGANRPVTVSANAMVYVQANRDIQSSNEENPPYGIDHGNQSVNFIKPILNNTTEIQSRDTEFWRYIREVTCKQLQSNYQMFFSCKYAALALPIRAFTSASDPPCSSMMLSRYVKIFTSAKSSPLIVTGLMHAVLYRRILLFSLCILRPPAAAEAAATNFNVQSVRLYVIG</sequence>
<evidence type="ECO:0000256" key="7">
    <source>
        <dbReference type="ARBA" id="ARBA00049595"/>
    </source>
</evidence>
<gene>
    <name evidence="10" type="ORF">SMRZ_LOCUS25673</name>
</gene>
<evidence type="ECO:0000256" key="1">
    <source>
        <dbReference type="ARBA" id="ARBA00022598"/>
    </source>
</evidence>
<accession>A0A3P8FM82</accession>
<evidence type="ECO:0000256" key="3">
    <source>
        <dbReference type="ARBA" id="ARBA00022840"/>
    </source>
</evidence>
<keyword evidence="11" id="KW-1185">Reference proteome</keyword>
<keyword evidence="1 8" id="KW-0436">Ligase</keyword>
<dbReference type="EMBL" id="UZAI01021620">
    <property type="protein sequence ID" value="VDP55975.1"/>
    <property type="molecule type" value="Genomic_DNA"/>
</dbReference>
<evidence type="ECO:0000256" key="6">
    <source>
        <dbReference type="ARBA" id="ARBA00039495"/>
    </source>
</evidence>
<protein>
    <recommendedName>
        <fullName evidence="6">Probable arginine--tRNA ligase, mitochondrial</fullName>
    </recommendedName>
    <alternativeName>
        <fullName evidence="5">Arginyl-tRNA synthetase</fullName>
    </alternativeName>
</protein>
<keyword evidence="8" id="KW-0648">Protein biosynthesis</keyword>
<dbReference type="Proteomes" id="UP000277204">
    <property type="component" value="Unassembled WGS sequence"/>
</dbReference>